<dbReference type="EMBL" id="JABEBT010000101">
    <property type="protein sequence ID" value="KAF7632479.1"/>
    <property type="molecule type" value="Genomic_DNA"/>
</dbReference>
<evidence type="ECO:0000313" key="5">
    <source>
        <dbReference type="Proteomes" id="UP000605970"/>
    </source>
</evidence>
<keyword evidence="1" id="KW-0646">Protease inhibitor</keyword>
<dbReference type="AlphaFoldDB" id="A0A8S9ZGW3"/>
<sequence length="203" mass="22836">MKIKSKFVIILFALTIILLIEKSFANESEEERSCPVCEATCQNPVIHICPLFCTKIPKCLCKAGYARVEKGKCIPISECPKESTTILPTKPTHIYPQLCCNPFLPCRICPQGQHCVGNPGERRCVSNVCNLLCRIGFECKIINNKPICIPKCNKGEELKECANLVNACLVIHEIQMVFVFQRNECPTDQPKYCNKNCGFDSDF</sequence>
<evidence type="ECO:0000256" key="1">
    <source>
        <dbReference type="ARBA" id="ARBA00022900"/>
    </source>
</evidence>
<keyword evidence="1" id="KW-0722">Serine protease inhibitor</keyword>
<dbReference type="InterPro" id="IPR002919">
    <property type="entry name" value="TIL_dom"/>
</dbReference>
<dbReference type="Gene3D" id="2.10.25.10">
    <property type="entry name" value="Laminin"/>
    <property type="match status" value="1"/>
</dbReference>
<name>A0A8S9ZGW3_9BILA</name>
<dbReference type="SUPFAM" id="SSF57567">
    <property type="entry name" value="Serine protease inhibitors"/>
    <property type="match status" value="1"/>
</dbReference>
<dbReference type="Pfam" id="PF01826">
    <property type="entry name" value="TIL"/>
    <property type="match status" value="1"/>
</dbReference>
<feature type="chain" id="PRO_5035724643" description="TIL domain-containing protein" evidence="2">
    <location>
        <begin position="26"/>
        <end position="203"/>
    </location>
</feature>
<proteinExistence type="predicted"/>
<evidence type="ECO:0000259" key="3">
    <source>
        <dbReference type="Pfam" id="PF01826"/>
    </source>
</evidence>
<dbReference type="CDD" id="cd19941">
    <property type="entry name" value="TIL"/>
    <property type="match status" value="1"/>
</dbReference>
<gene>
    <name evidence="4" type="ORF">Mgra_00008079</name>
</gene>
<dbReference type="OrthoDB" id="6236007at2759"/>
<dbReference type="Proteomes" id="UP000605970">
    <property type="component" value="Unassembled WGS sequence"/>
</dbReference>
<evidence type="ECO:0000313" key="4">
    <source>
        <dbReference type="EMBL" id="KAF7632479.1"/>
    </source>
</evidence>
<feature type="signal peptide" evidence="2">
    <location>
        <begin position="1"/>
        <end position="25"/>
    </location>
</feature>
<keyword evidence="5" id="KW-1185">Reference proteome</keyword>
<protein>
    <recommendedName>
        <fullName evidence="3">TIL domain-containing protein</fullName>
    </recommendedName>
</protein>
<reference evidence="4" key="1">
    <citation type="journal article" date="2020" name="Ecol. Evol.">
        <title>Genome structure and content of the rice root-knot nematode (Meloidogyne graminicola).</title>
        <authorList>
            <person name="Phan N.T."/>
            <person name="Danchin E.G.J."/>
            <person name="Klopp C."/>
            <person name="Perfus-Barbeoch L."/>
            <person name="Kozlowski D.K."/>
            <person name="Koutsovoulos G.D."/>
            <person name="Lopez-Roques C."/>
            <person name="Bouchez O."/>
            <person name="Zahm M."/>
            <person name="Besnard G."/>
            <person name="Bellafiore S."/>
        </authorList>
    </citation>
    <scope>NUCLEOTIDE SEQUENCE</scope>
    <source>
        <strain evidence="4">VN-18</strain>
    </source>
</reference>
<feature type="domain" description="TIL" evidence="3">
    <location>
        <begin position="28"/>
        <end position="79"/>
    </location>
</feature>
<organism evidence="4 5">
    <name type="scientific">Meloidogyne graminicola</name>
    <dbReference type="NCBI Taxonomy" id="189291"/>
    <lineage>
        <taxon>Eukaryota</taxon>
        <taxon>Metazoa</taxon>
        <taxon>Ecdysozoa</taxon>
        <taxon>Nematoda</taxon>
        <taxon>Chromadorea</taxon>
        <taxon>Rhabditida</taxon>
        <taxon>Tylenchina</taxon>
        <taxon>Tylenchomorpha</taxon>
        <taxon>Tylenchoidea</taxon>
        <taxon>Meloidogynidae</taxon>
        <taxon>Meloidogyninae</taxon>
        <taxon>Meloidogyne</taxon>
    </lineage>
</organism>
<accession>A0A8S9ZGW3</accession>
<comment type="caution">
    <text evidence="4">The sequence shown here is derived from an EMBL/GenBank/DDBJ whole genome shotgun (WGS) entry which is preliminary data.</text>
</comment>
<dbReference type="GO" id="GO:0004867">
    <property type="term" value="F:serine-type endopeptidase inhibitor activity"/>
    <property type="evidence" value="ECO:0007669"/>
    <property type="project" value="UniProtKB-KW"/>
</dbReference>
<evidence type="ECO:0000256" key="2">
    <source>
        <dbReference type="SAM" id="SignalP"/>
    </source>
</evidence>
<keyword evidence="2" id="KW-0732">Signal</keyword>
<dbReference type="InterPro" id="IPR036084">
    <property type="entry name" value="Ser_inhib-like_sf"/>
</dbReference>